<gene>
    <name evidence="1" type="ORF">LIER_18361</name>
</gene>
<name>A0AAV3QG34_LITER</name>
<protein>
    <submittedName>
        <fullName evidence="1">Uncharacterized protein</fullName>
    </submittedName>
</protein>
<accession>A0AAV3QG34</accession>
<reference evidence="1 2" key="1">
    <citation type="submission" date="2024-01" db="EMBL/GenBank/DDBJ databases">
        <title>The complete chloroplast genome sequence of Lithospermum erythrorhizon: insights into the phylogenetic relationship among Boraginaceae species and the maternal lineages of purple gromwells.</title>
        <authorList>
            <person name="Okada T."/>
            <person name="Watanabe K."/>
        </authorList>
    </citation>
    <scope>NUCLEOTIDE SEQUENCE [LARGE SCALE GENOMIC DNA]</scope>
</reference>
<organism evidence="1 2">
    <name type="scientific">Lithospermum erythrorhizon</name>
    <name type="common">Purple gromwell</name>
    <name type="synonym">Lithospermum officinale var. erythrorhizon</name>
    <dbReference type="NCBI Taxonomy" id="34254"/>
    <lineage>
        <taxon>Eukaryota</taxon>
        <taxon>Viridiplantae</taxon>
        <taxon>Streptophyta</taxon>
        <taxon>Embryophyta</taxon>
        <taxon>Tracheophyta</taxon>
        <taxon>Spermatophyta</taxon>
        <taxon>Magnoliopsida</taxon>
        <taxon>eudicotyledons</taxon>
        <taxon>Gunneridae</taxon>
        <taxon>Pentapetalae</taxon>
        <taxon>asterids</taxon>
        <taxon>lamiids</taxon>
        <taxon>Boraginales</taxon>
        <taxon>Boraginaceae</taxon>
        <taxon>Boraginoideae</taxon>
        <taxon>Lithospermeae</taxon>
        <taxon>Lithospermum</taxon>
    </lineage>
</organism>
<keyword evidence="2" id="KW-1185">Reference proteome</keyword>
<evidence type="ECO:0000313" key="2">
    <source>
        <dbReference type="Proteomes" id="UP001454036"/>
    </source>
</evidence>
<sequence>MAGRNDKGKGKKVARKTKKSISRARVAVSMMNAPSLVIGEPDSNDGRVSKGSRAADINEVVHKLFLVNLASSYKNFVARMKRSALRRAKITVALQVWKRWVRYWCDEKQLKISFINSKNRRSQDGGMGTHADWSRSHTRSSALIVDSTGEMPSIAKRLKLEWTDVVKNKYGPDAEVDENRDGDLYITFPSVKAKKKKGRVFGYGQAKDAYLKFDGCSSSQQARNSVGMSQEIATMLHEAWCFFDGCSSSQQDSNDVVSGMMFF</sequence>
<evidence type="ECO:0000313" key="1">
    <source>
        <dbReference type="EMBL" id="GAA0162226.1"/>
    </source>
</evidence>
<dbReference type="Proteomes" id="UP001454036">
    <property type="component" value="Unassembled WGS sequence"/>
</dbReference>
<dbReference type="AlphaFoldDB" id="A0AAV3QG34"/>
<dbReference type="EMBL" id="BAABME010004398">
    <property type="protein sequence ID" value="GAA0162226.1"/>
    <property type="molecule type" value="Genomic_DNA"/>
</dbReference>
<proteinExistence type="predicted"/>
<comment type="caution">
    <text evidence="1">The sequence shown here is derived from an EMBL/GenBank/DDBJ whole genome shotgun (WGS) entry which is preliminary data.</text>
</comment>